<gene>
    <name evidence="7" type="ORF">EV197_1976</name>
</gene>
<dbReference type="PANTHER" id="PTHR38480:SF1">
    <property type="entry name" value="SLR0254 PROTEIN"/>
    <property type="match status" value="1"/>
</dbReference>
<feature type="domain" description="RDD" evidence="6">
    <location>
        <begin position="10"/>
        <end position="133"/>
    </location>
</feature>
<evidence type="ECO:0000256" key="3">
    <source>
        <dbReference type="ARBA" id="ARBA00022989"/>
    </source>
</evidence>
<dbReference type="OrthoDB" id="200257at2"/>
<evidence type="ECO:0000313" key="8">
    <source>
        <dbReference type="Proteomes" id="UP000292262"/>
    </source>
</evidence>
<evidence type="ECO:0000256" key="1">
    <source>
        <dbReference type="ARBA" id="ARBA00004141"/>
    </source>
</evidence>
<evidence type="ECO:0000313" key="7">
    <source>
        <dbReference type="EMBL" id="RZS93398.1"/>
    </source>
</evidence>
<dbReference type="GO" id="GO:0016020">
    <property type="term" value="C:membrane"/>
    <property type="evidence" value="ECO:0007669"/>
    <property type="project" value="UniProtKB-SubCell"/>
</dbReference>
<dbReference type="AlphaFoldDB" id="A0A4Q7P237"/>
<keyword evidence="4 5" id="KW-0472">Membrane</keyword>
<keyword evidence="3 5" id="KW-1133">Transmembrane helix</keyword>
<sequence>MTENKNSSVIGKRVLAALIDYFIVYVLFILGSFIYLLISGAFAFKIKLFELMLLIFLWFFIIVLPEYNFGVTLGKKIVGIRTISLKDKKQLTFIQTLKRRILDPIDVFMLGIISIIVMSKSAQHQRFGDKFAKTTVVNKKIIAKKINNSDRQN</sequence>
<organism evidence="7 8">
    <name type="scientific">Aquimarina brevivitae</name>
    <dbReference type="NCBI Taxonomy" id="323412"/>
    <lineage>
        <taxon>Bacteria</taxon>
        <taxon>Pseudomonadati</taxon>
        <taxon>Bacteroidota</taxon>
        <taxon>Flavobacteriia</taxon>
        <taxon>Flavobacteriales</taxon>
        <taxon>Flavobacteriaceae</taxon>
        <taxon>Aquimarina</taxon>
    </lineage>
</organism>
<evidence type="ECO:0000259" key="6">
    <source>
        <dbReference type="Pfam" id="PF06271"/>
    </source>
</evidence>
<evidence type="ECO:0000256" key="2">
    <source>
        <dbReference type="ARBA" id="ARBA00022692"/>
    </source>
</evidence>
<reference evidence="7 8" key="1">
    <citation type="submission" date="2019-02" db="EMBL/GenBank/DDBJ databases">
        <title>Genomic Encyclopedia of Type Strains, Phase IV (KMG-IV): sequencing the most valuable type-strain genomes for metagenomic binning, comparative biology and taxonomic classification.</title>
        <authorList>
            <person name="Goeker M."/>
        </authorList>
    </citation>
    <scope>NUCLEOTIDE SEQUENCE [LARGE SCALE GENOMIC DNA]</scope>
    <source>
        <strain evidence="7 8">DSM 17196</strain>
    </source>
</reference>
<dbReference type="Proteomes" id="UP000292262">
    <property type="component" value="Unassembled WGS sequence"/>
</dbReference>
<evidence type="ECO:0000256" key="5">
    <source>
        <dbReference type="SAM" id="Phobius"/>
    </source>
</evidence>
<dbReference type="Pfam" id="PF06271">
    <property type="entry name" value="RDD"/>
    <property type="match status" value="1"/>
</dbReference>
<feature type="transmembrane region" description="Helical" evidence="5">
    <location>
        <begin position="22"/>
        <end position="44"/>
    </location>
</feature>
<keyword evidence="8" id="KW-1185">Reference proteome</keyword>
<proteinExistence type="predicted"/>
<keyword evidence="2 5" id="KW-0812">Transmembrane</keyword>
<evidence type="ECO:0000256" key="4">
    <source>
        <dbReference type="ARBA" id="ARBA00023136"/>
    </source>
</evidence>
<feature type="transmembrane region" description="Helical" evidence="5">
    <location>
        <begin position="51"/>
        <end position="69"/>
    </location>
</feature>
<protein>
    <submittedName>
        <fullName evidence="7">Putative RDD family membrane protein YckC</fullName>
    </submittedName>
</protein>
<dbReference type="RefSeq" id="WP_130286532.1">
    <property type="nucleotide sequence ID" value="NZ_SGXE01000002.1"/>
</dbReference>
<comment type="caution">
    <text evidence="7">The sequence shown here is derived from an EMBL/GenBank/DDBJ whole genome shotgun (WGS) entry which is preliminary data.</text>
</comment>
<dbReference type="InterPro" id="IPR010432">
    <property type="entry name" value="RDD"/>
</dbReference>
<name>A0A4Q7P237_9FLAO</name>
<accession>A0A4Q7P237</accession>
<comment type="subcellular location">
    <subcellularLocation>
        <location evidence="1">Membrane</location>
        <topology evidence="1">Multi-pass membrane protein</topology>
    </subcellularLocation>
</comment>
<dbReference type="PANTHER" id="PTHR38480">
    <property type="entry name" value="SLR0254 PROTEIN"/>
    <property type="match status" value="1"/>
</dbReference>
<dbReference type="EMBL" id="SGXE01000002">
    <property type="protein sequence ID" value="RZS93398.1"/>
    <property type="molecule type" value="Genomic_DNA"/>
</dbReference>